<dbReference type="CDD" id="cd07814">
    <property type="entry name" value="SRPBCC_CalC_Aha1-like"/>
    <property type="match status" value="1"/>
</dbReference>
<accession>A0A7W8E8S9</accession>
<dbReference type="Proteomes" id="UP000540989">
    <property type="component" value="Unassembled WGS sequence"/>
</dbReference>
<gene>
    <name evidence="3" type="ORF">HDF16_006346</name>
</gene>
<evidence type="ECO:0000313" key="3">
    <source>
        <dbReference type="EMBL" id="MBB5061610.1"/>
    </source>
</evidence>
<evidence type="ECO:0000313" key="4">
    <source>
        <dbReference type="Proteomes" id="UP000540989"/>
    </source>
</evidence>
<protein>
    <submittedName>
        <fullName evidence="3">Uncharacterized protein YndB with AHSA1/START domain</fullName>
    </submittedName>
</protein>
<comment type="caution">
    <text evidence="3">The sequence shown here is derived from an EMBL/GenBank/DDBJ whole genome shotgun (WGS) entry which is preliminary data.</text>
</comment>
<dbReference type="SUPFAM" id="SSF55961">
    <property type="entry name" value="Bet v1-like"/>
    <property type="match status" value="1"/>
</dbReference>
<organism evidence="3 4">
    <name type="scientific">Granulicella aggregans</name>
    <dbReference type="NCBI Taxonomy" id="474949"/>
    <lineage>
        <taxon>Bacteria</taxon>
        <taxon>Pseudomonadati</taxon>
        <taxon>Acidobacteriota</taxon>
        <taxon>Terriglobia</taxon>
        <taxon>Terriglobales</taxon>
        <taxon>Acidobacteriaceae</taxon>
        <taxon>Granulicella</taxon>
    </lineage>
</organism>
<dbReference type="InterPro" id="IPR023393">
    <property type="entry name" value="START-like_dom_sf"/>
</dbReference>
<evidence type="ECO:0000256" key="1">
    <source>
        <dbReference type="ARBA" id="ARBA00006817"/>
    </source>
</evidence>
<dbReference type="AlphaFoldDB" id="A0A7W8E8S9"/>
<sequence length="152" mass="17057">MNSINVIGDAIVQEVQIKASPGQIFDALTNPSELLKWWVVKEQFKTTDVEVDLRPGGKWMMRVEGGCGPGTTSSIVHGEYRKIEPPHLLAFTWIRDGENAPETLVCWELHEGDDTTTVRVTHSGLTSESLRLRNSGWPLIQSLLQTYLEQNL</sequence>
<reference evidence="3 4" key="1">
    <citation type="submission" date="2020-08" db="EMBL/GenBank/DDBJ databases">
        <title>Genomic Encyclopedia of Type Strains, Phase IV (KMG-V): Genome sequencing to study the core and pangenomes of soil and plant-associated prokaryotes.</title>
        <authorList>
            <person name="Whitman W."/>
        </authorList>
    </citation>
    <scope>NUCLEOTIDE SEQUENCE [LARGE SCALE GENOMIC DNA]</scope>
    <source>
        <strain evidence="3 4">M8UP14</strain>
    </source>
</reference>
<dbReference type="InterPro" id="IPR013538">
    <property type="entry name" value="ASHA1/2-like_C"/>
</dbReference>
<keyword evidence="4" id="KW-1185">Reference proteome</keyword>
<comment type="similarity">
    <text evidence="1">Belongs to the AHA1 family.</text>
</comment>
<dbReference type="Pfam" id="PF08327">
    <property type="entry name" value="AHSA1"/>
    <property type="match status" value="1"/>
</dbReference>
<name>A0A7W8E8S9_9BACT</name>
<evidence type="ECO:0000259" key="2">
    <source>
        <dbReference type="Pfam" id="PF08327"/>
    </source>
</evidence>
<dbReference type="EMBL" id="JACHIP010000059">
    <property type="protein sequence ID" value="MBB5061610.1"/>
    <property type="molecule type" value="Genomic_DNA"/>
</dbReference>
<dbReference type="Gene3D" id="3.30.530.20">
    <property type="match status" value="1"/>
</dbReference>
<proteinExistence type="inferred from homology"/>
<feature type="domain" description="Activator of Hsp90 ATPase homologue 1/2-like C-terminal" evidence="2">
    <location>
        <begin position="18"/>
        <end position="149"/>
    </location>
</feature>